<reference evidence="4 5" key="1">
    <citation type="submission" date="2016-04" db="EMBL/GenBank/DDBJ databases">
        <title>First whole genome shotgun sequence of the bacterium Enteractinococcus sp. strain UASWS1574.</title>
        <authorList>
            <person name="Crovadore J."/>
            <person name="Chablais R."/>
            <person name="Lefort F."/>
        </authorList>
    </citation>
    <scope>NUCLEOTIDE SEQUENCE [LARGE SCALE GENOMIC DNA]</scope>
    <source>
        <strain evidence="4 5">UASWS1574</strain>
    </source>
</reference>
<dbReference type="Pfam" id="PF12706">
    <property type="entry name" value="Lactamase_B_2"/>
    <property type="match status" value="1"/>
</dbReference>
<gene>
    <name evidence="4" type="ORF">A6F49_07310</name>
</gene>
<keyword evidence="5" id="KW-1185">Reference proteome</keyword>
<dbReference type="RefSeq" id="WP_043057243.1">
    <property type="nucleotide sequence ID" value="NZ_LXEY01000014.1"/>
</dbReference>
<evidence type="ECO:0000313" key="5">
    <source>
        <dbReference type="Proteomes" id="UP000078292"/>
    </source>
</evidence>
<dbReference type="AlphaFoldDB" id="A0A1B7M104"/>
<dbReference type="STRING" id="1837282.A6F49_07310"/>
<evidence type="ECO:0000259" key="3">
    <source>
        <dbReference type="Pfam" id="PF12706"/>
    </source>
</evidence>
<evidence type="ECO:0000256" key="2">
    <source>
        <dbReference type="ARBA" id="ARBA00022801"/>
    </source>
</evidence>
<dbReference type="Pfam" id="PF23023">
    <property type="entry name" value="Anti-Pycsar_Apyc1"/>
    <property type="match status" value="1"/>
</dbReference>
<keyword evidence="1" id="KW-0255">Endonuclease</keyword>
<dbReference type="EMBL" id="LXEY01000014">
    <property type="protein sequence ID" value="OAV62097.1"/>
    <property type="molecule type" value="Genomic_DNA"/>
</dbReference>
<dbReference type="Proteomes" id="UP000078292">
    <property type="component" value="Unassembled WGS sequence"/>
</dbReference>
<evidence type="ECO:0000313" key="4">
    <source>
        <dbReference type="EMBL" id="OAV62097.1"/>
    </source>
</evidence>
<accession>A0A1B7M104</accession>
<sequence>MENKSSTELITLGTAAGPAIRGRENGMASAVVVNNQFYMVDFGLGCVRSAHEAGLRGKDFKAGFITHLHSDHVAEFPAFLMWNWGAPVEGFAHPISIHGPGQDANHPLGTKLSGTRGLVDHTLEAFSYDLNIRVTDEARPVMSDLINPVEIALPQTSATEPFLVYEDDHVKVTAVLVDHPPVHPAFGFRFDTADGSITFSGDTAESATLAKLAYDTDILVHEAVNLEFFASRGFDAAFLNHQQQSHTTPEGAGRVATASGAKRLILSHLAGVATPAEWAAGAASTYAGPIDVATSGQRFSLVADTTYATI</sequence>
<protein>
    <submittedName>
        <fullName evidence="4">MBL fold metallo-hydrolase</fullName>
    </submittedName>
</protein>
<feature type="domain" description="Metallo-beta-lactamase" evidence="3">
    <location>
        <begin position="158"/>
        <end position="268"/>
    </location>
</feature>
<keyword evidence="2 4" id="KW-0378">Hydrolase</keyword>
<organism evidence="4 5">
    <name type="scientific">Enteractinococcus helveticum</name>
    <dbReference type="NCBI Taxonomy" id="1837282"/>
    <lineage>
        <taxon>Bacteria</taxon>
        <taxon>Bacillati</taxon>
        <taxon>Actinomycetota</taxon>
        <taxon>Actinomycetes</taxon>
        <taxon>Micrococcales</taxon>
        <taxon>Micrococcaceae</taxon>
    </lineage>
</organism>
<name>A0A1B7M104_9MICC</name>
<comment type="caution">
    <text evidence="4">The sequence shown here is derived from an EMBL/GenBank/DDBJ whole genome shotgun (WGS) entry which is preliminary data.</text>
</comment>
<evidence type="ECO:0000256" key="1">
    <source>
        <dbReference type="ARBA" id="ARBA00022759"/>
    </source>
</evidence>
<dbReference type="PANTHER" id="PTHR46018">
    <property type="entry name" value="ZINC PHOSPHODIESTERASE ELAC PROTEIN 1"/>
    <property type="match status" value="1"/>
</dbReference>
<proteinExistence type="predicted"/>
<dbReference type="Gene3D" id="3.60.15.10">
    <property type="entry name" value="Ribonuclease Z/Hydroxyacylglutathione hydrolase-like"/>
    <property type="match status" value="1"/>
</dbReference>
<dbReference type="CDD" id="cd07719">
    <property type="entry name" value="arylsulfatase_AtsA-like_MBL-fold"/>
    <property type="match status" value="1"/>
</dbReference>
<dbReference type="InterPro" id="IPR001279">
    <property type="entry name" value="Metallo-B-lactamas"/>
</dbReference>
<dbReference type="PANTHER" id="PTHR46018:SF2">
    <property type="entry name" value="ZINC PHOSPHODIESTERASE ELAC PROTEIN 1"/>
    <property type="match status" value="1"/>
</dbReference>
<dbReference type="InterPro" id="IPR044094">
    <property type="entry name" value="AtsA-like_MBL-fold"/>
</dbReference>
<dbReference type="GO" id="GO:0042781">
    <property type="term" value="F:3'-tRNA processing endoribonuclease activity"/>
    <property type="evidence" value="ECO:0007669"/>
    <property type="project" value="TreeGrafter"/>
</dbReference>
<dbReference type="SUPFAM" id="SSF56281">
    <property type="entry name" value="Metallo-hydrolase/oxidoreductase"/>
    <property type="match status" value="1"/>
</dbReference>
<dbReference type="OrthoDB" id="4137979at2"/>
<keyword evidence="1" id="KW-0540">Nuclease</keyword>
<dbReference type="InterPro" id="IPR036866">
    <property type="entry name" value="RibonucZ/Hydroxyglut_hydro"/>
</dbReference>